<sequence>MKANTYLILNRYQKSRTADRRPYVTLACEHGAAVRKKMKPIVDDEEEEESKWIQVRIDNCSYTMGGTTIKLTEEQLHQTEQFRKSHVPPCNILRLLREQNVGCTVRYNGLTQSSIETVRRATYNMPLLEAVRMTPTGNNFTVATAFMCNEQATTYRWSSLKTKIAQRFVDGSWHKLINTIDEAEYRRKLEVLKSSVETTKRAESEHSVLKLWLSTCHGDLDTVFLNIDSLIEEKYGAKSNPMLKNISNTIYHLALKRIWLEIKRAGKISDDPQSKCGHYLRKSHGLSRACELAGRYVHALLLQAEDIYIFWRKLEIGVDILNVHERDMDSEMRDLTSMLEEISMGSISKVREVRLIKGFISPVLPDDPCATPPKSRSRRDDGRRIQPKGIRSTTVLPFYSNMDCTTGTLCIEFISDEQHFIQLHMRDGCPLPPMHVQWQYHRDVGVSGWADQYYERIAEWIRRSRTSNPTRGSTHVVIP</sequence>
<protein>
    <submittedName>
        <fullName evidence="1">Uncharacterized protein</fullName>
    </submittedName>
</protein>
<keyword evidence="2" id="KW-1185">Reference proteome</keyword>
<proteinExistence type="predicted"/>
<evidence type="ECO:0000313" key="1">
    <source>
        <dbReference type="EMBL" id="KAI5681428.1"/>
    </source>
</evidence>
<name>A0ACC0C8X4_CATRO</name>
<reference evidence="2" key="1">
    <citation type="journal article" date="2023" name="Nat. Plants">
        <title>Single-cell RNA sequencing provides a high-resolution roadmap for understanding the multicellular compartmentation of specialized metabolism.</title>
        <authorList>
            <person name="Sun S."/>
            <person name="Shen X."/>
            <person name="Li Y."/>
            <person name="Li Y."/>
            <person name="Wang S."/>
            <person name="Li R."/>
            <person name="Zhang H."/>
            <person name="Shen G."/>
            <person name="Guo B."/>
            <person name="Wei J."/>
            <person name="Xu J."/>
            <person name="St-Pierre B."/>
            <person name="Chen S."/>
            <person name="Sun C."/>
        </authorList>
    </citation>
    <scope>NUCLEOTIDE SEQUENCE [LARGE SCALE GENOMIC DNA]</scope>
</reference>
<dbReference type="EMBL" id="CM044701">
    <property type="protein sequence ID" value="KAI5681428.1"/>
    <property type="molecule type" value="Genomic_DNA"/>
</dbReference>
<dbReference type="Proteomes" id="UP001060085">
    <property type="component" value="Linkage Group LG01"/>
</dbReference>
<gene>
    <name evidence="1" type="ORF">M9H77_02656</name>
</gene>
<organism evidence="1 2">
    <name type="scientific">Catharanthus roseus</name>
    <name type="common">Madagascar periwinkle</name>
    <name type="synonym">Vinca rosea</name>
    <dbReference type="NCBI Taxonomy" id="4058"/>
    <lineage>
        <taxon>Eukaryota</taxon>
        <taxon>Viridiplantae</taxon>
        <taxon>Streptophyta</taxon>
        <taxon>Embryophyta</taxon>
        <taxon>Tracheophyta</taxon>
        <taxon>Spermatophyta</taxon>
        <taxon>Magnoliopsida</taxon>
        <taxon>eudicotyledons</taxon>
        <taxon>Gunneridae</taxon>
        <taxon>Pentapetalae</taxon>
        <taxon>asterids</taxon>
        <taxon>lamiids</taxon>
        <taxon>Gentianales</taxon>
        <taxon>Apocynaceae</taxon>
        <taxon>Rauvolfioideae</taxon>
        <taxon>Vinceae</taxon>
        <taxon>Catharanthinae</taxon>
        <taxon>Catharanthus</taxon>
    </lineage>
</organism>
<evidence type="ECO:0000313" key="2">
    <source>
        <dbReference type="Proteomes" id="UP001060085"/>
    </source>
</evidence>
<accession>A0ACC0C8X4</accession>
<comment type="caution">
    <text evidence="1">The sequence shown here is derived from an EMBL/GenBank/DDBJ whole genome shotgun (WGS) entry which is preliminary data.</text>
</comment>